<evidence type="ECO:0000313" key="2">
    <source>
        <dbReference type="EMBL" id="KAK7080963.1"/>
    </source>
</evidence>
<organism evidence="2 3">
    <name type="scientific">Halocaridina rubra</name>
    <name type="common">Hawaiian red shrimp</name>
    <dbReference type="NCBI Taxonomy" id="373956"/>
    <lineage>
        <taxon>Eukaryota</taxon>
        <taxon>Metazoa</taxon>
        <taxon>Ecdysozoa</taxon>
        <taxon>Arthropoda</taxon>
        <taxon>Crustacea</taxon>
        <taxon>Multicrustacea</taxon>
        <taxon>Malacostraca</taxon>
        <taxon>Eumalacostraca</taxon>
        <taxon>Eucarida</taxon>
        <taxon>Decapoda</taxon>
        <taxon>Pleocyemata</taxon>
        <taxon>Caridea</taxon>
        <taxon>Atyoidea</taxon>
        <taxon>Atyidae</taxon>
        <taxon>Halocaridina</taxon>
    </lineage>
</organism>
<name>A0AAN9AAN7_HALRR</name>
<feature type="non-terminal residue" evidence="2">
    <location>
        <position position="102"/>
    </location>
</feature>
<proteinExistence type="predicted"/>
<dbReference type="Proteomes" id="UP001381693">
    <property type="component" value="Unassembled WGS sequence"/>
</dbReference>
<dbReference type="AlphaFoldDB" id="A0AAN9AAN7"/>
<evidence type="ECO:0000256" key="1">
    <source>
        <dbReference type="SAM" id="MobiDB-lite"/>
    </source>
</evidence>
<gene>
    <name evidence="2" type="ORF">SK128_018973</name>
</gene>
<protein>
    <submittedName>
        <fullName evidence="2">Uncharacterized protein</fullName>
    </submittedName>
</protein>
<dbReference type="EMBL" id="JAXCGZ010005736">
    <property type="protein sequence ID" value="KAK7080963.1"/>
    <property type="molecule type" value="Genomic_DNA"/>
</dbReference>
<sequence length="102" mass="11368">MYLNEKKKGLTIGISGVWVEGVDQRVYGWAVPLGNGEGSRPHPEEELEAAILKTNGTRTTSSVTTTRLTKCRPWTTTIYRPPQELPESRNTSTKVVGPKRRT</sequence>
<feature type="region of interest" description="Disordered" evidence="1">
    <location>
        <begin position="78"/>
        <end position="102"/>
    </location>
</feature>
<reference evidence="2 3" key="1">
    <citation type="submission" date="2023-11" db="EMBL/GenBank/DDBJ databases">
        <title>Halocaridina rubra genome assembly.</title>
        <authorList>
            <person name="Smith C."/>
        </authorList>
    </citation>
    <scope>NUCLEOTIDE SEQUENCE [LARGE SCALE GENOMIC DNA]</scope>
    <source>
        <strain evidence="2">EP-1</strain>
        <tissue evidence="2">Whole</tissue>
    </source>
</reference>
<keyword evidence="3" id="KW-1185">Reference proteome</keyword>
<evidence type="ECO:0000313" key="3">
    <source>
        <dbReference type="Proteomes" id="UP001381693"/>
    </source>
</evidence>
<accession>A0AAN9AAN7</accession>
<comment type="caution">
    <text evidence="2">The sequence shown here is derived from an EMBL/GenBank/DDBJ whole genome shotgun (WGS) entry which is preliminary data.</text>
</comment>